<name>A0A918N7G8_9GAMM</name>
<dbReference type="Proteomes" id="UP000626148">
    <property type="component" value="Unassembled WGS sequence"/>
</dbReference>
<dbReference type="InterPro" id="IPR032251">
    <property type="entry name" value="DUF4826"/>
</dbReference>
<comment type="caution">
    <text evidence="1">The sequence shown here is derived from an EMBL/GenBank/DDBJ whole genome shotgun (WGS) entry which is preliminary data.</text>
</comment>
<organism evidence="1 2">
    <name type="scientific">Saccharospirillum salsuginis</name>
    <dbReference type="NCBI Taxonomy" id="418750"/>
    <lineage>
        <taxon>Bacteria</taxon>
        <taxon>Pseudomonadati</taxon>
        <taxon>Pseudomonadota</taxon>
        <taxon>Gammaproteobacteria</taxon>
        <taxon>Oceanospirillales</taxon>
        <taxon>Saccharospirillaceae</taxon>
        <taxon>Saccharospirillum</taxon>
    </lineage>
</organism>
<dbReference type="RefSeq" id="WP_189607244.1">
    <property type="nucleotide sequence ID" value="NZ_BMXR01000002.1"/>
</dbReference>
<keyword evidence="2" id="KW-1185">Reference proteome</keyword>
<dbReference type="Pfam" id="PF16108">
    <property type="entry name" value="DUF4826"/>
    <property type="match status" value="1"/>
</dbReference>
<reference evidence="1" key="1">
    <citation type="journal article" date="2014" name="Int. J. Syst. Evol. Microbiol.">
        <title>Complete genome sequence of Corynebacterium casei LMG S-19264T (=DSM 44701T), isolated from a smear-ripened cheese.</title>
        <authorList>
            <consortium name="US DOE Joint Genome Institute (JGI-PGF)"/>
            <person name="Walter F."/>
            <person name="Albersmeier A."/>
            <person name="Kalinowski J."/>
            <person name="Ruckert C."/>
        </authorList>
    </citation>
    <scope>NUCLEOTIDE SEQUENCE</scope>
    <source>
        <strain evidence="1">KCTC 22169</strain>
    </source>
</reference>
<gene>
    <name evidence="1" type="ORF">GCM10007392_08400</name>
</gene>
<reference evidence="1" key="2">
    <citation type="submission" date="2020-09" db="EMBL/GenBank/DDBJ databases">
        <authorList>
            <person name="Sun Q."/>
            <person name="Kim S."/>
        </authorList>
    </citation>
    <scope>NUCLEOTIDE SEQUENCE</scope>
    <source>
        <strain evidence="1">KCTC 22169</strain>
    </source>
</reference>
<dbReference type="AlphaFoldDB" id="A0A918N7G8"/>
<accession>A0A918N7G8</accession>
<proteinExistence type="predicted"/>
<protein>
    <submittedName>
        <fullName evidence="1">Uncharacterized protein</fullName>
    </submittedName>
</protein>
<dbReference type="EMBL" id="BMXR01000002">
    <property type="protein sequence ID" value="GGX43964.1"/>
    <property type="molecule type" value="Genomic_DNA"/>
</dbReference>
<evidence type="ECO:0000313" key="2">
    <source>
        <dbReference type="Proteomes" id="UP000626148"/>
    </source>
</evidence>
<sequence>MATKPLEAPDYRNRFNRGLWLNERRRDLRHYFDSRHIVIGAIDIEPFWSKVPYVGLWRVRSLGTPGFDGWYGIAGDVPSDIVGINNFSDRPRDILRYFAAKWRFAAARLKAGEDYPEFRIEFIEDRPKIGAAIEDRAMRLQRWVDEDSLW</sequence>
<evidence type="ECO:0000313" key="1">
    <source>
        <dbReference type="EMBL" id="GGX43964.1"/>
    </source>
</evidence>